<keyword evidence="4" id="KW-1185">Reference proteome</keyword>
<comment type="subcellular location">
    <subcellularLocation>
        <location evidence="2">Cytoplasm</location>
    </subcellularLocation>
</comment>
<evidence type="ECO:0000256" key="2">
    <source>
        <dbReference type="HAMAP-Rule" id="MF_01103"/>
    </source>
</evidence>
<comment type="caution">
    <text evidence="3">The sequence shown here is derived from an EMBL/GenBank/DDBJ whole genome shotgun (WGS) entry which is preliminary data.</text>
</comment>
<dbReference type="PANTHER" id="PTHR37300">
    <property type="entry name" value="UPF0291 PROTEIN CBO2609/CLC_2481"/>
    <property type="match status" value="1"/>
</dbReference>
<protein>
    <recommendedName>
        <fullName evidence="2">UPF0291 protein CHL78_000080</fullName>
    </recommendedName>
</protein>
<keyword evidence="1 2" id="KW-0963">Cytoplasm</keyword>
<gene>
    <name evidence="3" type="ORF">CHL78_000080</name>
</gene>
<dbReference type="EMBL" id="NOJY02000001">
    <property type="protein sequence ID" value="RDY29604.1"/>
    <property type="molecule type" value="Genomic_DNA"/>
</dbReference>
<dbReference type="GO" id="GO:0005737">
    <property type="term" value="C:cytoplasm"/>
    <property type="evidence" value="ECO:0007669"/>
    <property type="project" value="UniProtKB-SubCell"/>
</dbReference>
<dbReference type="OrthoDB" id="390105at2"/>
<evidence type="ECO:0000313" key="4">
    <source>
        <dbReference type="Proteomes" id="UP000215694"/>
    </source>
</evidence>
<dbReference type="HAMAP" id="MF_01103">
    <property type="entry name" value="UPF0291"/>
    <property type="match status" value="1"/>
</dbReference>
<reference evidence="3 4" key="1">
    <citation type="journal article" date="2017" name="Genome Announc.">
        <title>Draft Genome Sequence of Romboutsia weinsteinii sp. nov. Strain CCRI-19649(T) Isolated from Surface Water.</title>
        <authorList>
            <person name="Maheux A.F."/>
            <person name="Boudreau D.K."/>
            <person name="Berube E."/>
            <person name="Boissinot M."/>
            <person name="Cantin P."/>
            <person name="Raymond F."/>
            <person name="Corbeil J."/>
            <person name="Omar R.F."/>
            <person name="Bergeron M.G."/>
        </authorList>
    </citation>
    <scope>NUCLEOTIDE SEQUENCE [LARGE SCALE GENOMIC DNA]</scope>
    <source>
        <strain evidence="3 4">CCRI-19649</strain>
    </source>
</reference>
<dbReference type="Gene3D" id="1.10.287.540">
    <property type="entry name" value="Helix hairpin bin"/>
    <property type="match status" value="1"/>
</dbReference>
<dbReference type="Pfam" id="PF05979">
    <property type="entry name" value="DUF896"/>
    <property type="match status" value="1"/>
</dbReference>
<dbReference type="RefSeq" id="WP_116041136.1">
    <property type="nucleotide sequence ID" value="NZ_NOJY02000001.1"/>
</dbReference>
<accession>A0A371JA25</accession>
<organism evidence="3 4">
    <name type="scientific">Romboutsia weinsteinii</name>
    <dbReference type="NCBI Taxonomy" id="2020949"/>
    <lineage>
        <taxon>Bacteria</taxon>
        <taxon>Bacillati</taxon>
        <taxon>Bacillota</taxon>
        <taxon>Clostridia</taxon>
        <taxon>Peptostreptococcales</taxon>
        <taxon>Peptostreptococcaceae</taxon>
        <taxon>Romboutsia</taxon>
    </lineage>
</organism>
<sequence>MFDQKKLDRINELAKKNKEGGLTEAELQERDVLRKEYLENFRAHFRSRLDSVKVVSPEEYDQYMKENKDKN</sequence>
<dbReference type="Proteomes" id="UP000215694">
    <property type="component" value="Unassembled WGS sequence"/>
</dbReference>
<dbReference type="PANTHER" id="PTHR37300:SF2">
    <property type="entry name" value="UPF0291 PROTEIN BC_1827"/>
    <property type="match status" value="1"/>
</dbReference>
<evidence type="ECO:0000313" key="3">
    <source>
        <dbReference type="EMBL" id="RDY29604.1"/>
    </source>
</evidence>
<proteinExistence type="inferred from homology"/>
<evidence type="ECO:0000256" key="1">
    <source>
        <dbReference type="ARBA" id="ARBA00022490"/>
    </source>
</evidence>
<name>A0A371JA25_9FIRM</name>
<dbReference type="InterPro" id="IPR009242">
    <property type="entry name" value="DUF896"/>
</dbReference>
<comment type="similarity">
    <text evidence="2">Belongs to the UPF0291 family.</text>
</comment>
<dbReference type="AlphaFoldDB" id="A0A371JA25"/>
<dbReference type="SUPFAM" id="SSF158221">
    <property type="entry name" value="YnzC-like"/>
    <property type="match status" value="1"/>
</dbReference>